<keyword evidence="3" id="KW-1185">Reference proteome</keyword>
<feature type="compositionally biased region" description="Polar residues" evidence="1">
    <location>
        <begin position="67"/>
        <end position="83"/>
    </location>
</feature>
<feature type="compositionally biased region" description="Acidic residues" evidence="1">
    <location>
        <begin position="495"/>
        <end position="514"/>
    </location>
</feature>
<feature type="region of interest" description="Disordered" evidence="1">
    <location>
        <begin position="491"/>
        <end position="538"/>
    </location>
</feature>
<feature type="region of interest" description="Disordered" evidence="1">
    <location>
        <begin position="1060"/>
        <end position="1083"/>
    </location>
</feature>
<feature type="compositionally biased region" description="Gly residues" evidence="1">
    <location>
        <begin position="528"/>
        <end position="537"/>
    </location>
</feature>
<protein>
    <submittedName>
        <fullName evidence="2">Uncharacterized protein</fullName>
    </submittedName>
</protein>
<organism evidence="2 3">
    <name type="scientific">Symbiodinium microadriaticum</name>
    <name type="common">Dinoflagellate</name>
    <name type="synonym">Zooxanthella microadriatica</name>
    <dbReference type="NCBI Taxonomy" id="2951"/>
    <lineage>
        <taxon>Eukaryota</taxon>
        <taxon>Sar</taxon>
        <taxon>Alveolata</taxon>
        <taxon>Dinophyceae</taxon>
        <taxon>Suessiales</taxon>
        <taxon>Symbiodiniaceae</taxon>
        <taxon>Symbiodinium</taxon>
    </lineage>
</organism>
<reference evidence="2 3" key="1">
    <citation type="submission" date="2016-02" db="EMBL/GenBank/DDBJ databases">
        <title>Genome analysis of coral dinoflagellate symbionts highlights evolutionary adaptations to a symbiotic lifestyle.</title>
        <authorList>
            <person name="Aranda M."/>
            <person name="Li Y."/>
            <person name="Liew Y.J."/>
            <person name="Baumgarten S."/>
            <person name="Simakov O."/>
            <person name="Wilson M."/>
            <person name="Piel J."/>
            <person name="Ashoor H."/>
            <person name="Bougouffa S."/>
            <person name="Bajic V.B."/>
            <person name="Ryu T."/>
            <person name="Ravasi T."/>
            <person name="Bayer T."/>
            <person name="Micklem G."/>
            <person name="Kim H."/>
            <person name="Bhak J."/>
            <person name="Lajeunesse T.C."/>
            <person name="Voolstra C.R."/>
        </authorList>
    </citation>
    <scope>NUCLEOTIDE SEQUENCE [LARGE SCALE GENOMIC DNA]</scope>
    <source>
        <strain evidence="2 3">CCMP2467</strain>
    </source>
</reference>
<feature type="compositionally biased region" description="Polar residues" evidence="1">
    <location>
        <begin position="170"/>
        <end position="179"/>
    </location>
</feature>
<gene>
    <name evidence="2" type="ORF">AK812_SmicGene14537</name>
</gene>
<evidence type="ECO:0000256" key="1">
    <source>
        <dbReference type="SAM" id="MobiDB-lite"/>
    </source>
</evidence>
<dbReference type="AlphaFoldDB" id="A0A1Q9E570"/>
<comment type="caution">
    <text evidence="2">The sequence shown here is derived from an EMBL/GenBank/DDBJ whole genome shotgun (WGS) entry which is preliminary data.</text>
</comment>
<feature type="region of interest" description="Disordered" evidence="1">
    <location>
        <begin position="61"/>
        <end position="83"/>
    </location>
</feature>
<dbReference type="EMBL" id="LSRX01000261">
    <property type="protein sequence ID" value="OLQ02567.1"/>
    <property type="molecule type" value="Genomic_DNA"/>
</dbReference>
<accession>A0A1Q9E570</accession>
<feature type="region of interest" description="Disordered" evidence="1">
    <location>
        <begin position="829"/>
        <end position="892"/>
    </location>
</feature>
<evidence type="ECO:0000313" key="2">
    <source>
        <dbReference type="EMBL" id="OLQ02567.1"/>
    </source>
</evidence>
<evidence type="ECO:0000313" key="3">
    <source>
        <dbReference type="Proteomes" id="UP000186817"/>
    </source>
</evidence>
<dbReference type="OrthoDB" id="428017at2759"/>
<sequence length="1182" mass="130461">MDPGPLAVDREVNQGAGDRMHGIEALMMKDEDRDTAHKPSWPSIAVVEVFALFFEGRVRPGPPKSVSAGNSQRQSSFQSKRTGTLPTWETIAKVITESDTLESRVEAGRGGVDVTEDATLDILNFAPGFPVGAAKPGVSWAKAAQVLLVRWVRDEYPRNPDSAPWEAVGNRNTNGSNNDAEMRKTTTAIATATATANDSSSGSSKLLRGMNRMWCLERSEQFDEKEQDWESGFNKRADAFIWEESPGFKWSGGAEKPITPSIYDKIQLSNRLFINEASEACAVCPLLIFSAESLKKPSIGAWIIGSDLEGVMVSVIQGSCLQGRILKDCIPSGHALHNLVKQDLLRYVAAQAASSKEGPAWQAPFQKVFDETKEKLALALMQKAPEGLYSDCQDPERRLQDRPDPFCALNPETTESIKPRSPQSFNPNLRPELETLTEEAEELRWEPGPELGPWCRREKANEAPEDQAYLQLRLCSAIGCAKDLISMAAAVSREDAEESESETEDDLGTEEEESASGAMEDENRSRGTVGGCRGGTGRRSYVPALRSGVEQHVGRSLGIRDGFKGRCKLLGEGVLTMEPCAEQLLRCQLDAVSVESLHEFLSTKEKAAIPDKNDIFFAVISARAGVEPVWFVDAGDLNDYNSLGLKVVEGGKRAAARNKALEVKHLGAAVIKVPNQYVAHRDIDTDPKSMRTFGRQEYETHHHIPGDFFVADLSPVRFDESMVRKEDFVFTAPRPGMVVAVLVLLAKEQAGNRWMIEAKHRKNPGISRLCVCGGFQLWNLCRAVETSLTVAESGMRPEQLTHDHLVLTIAKEANLQFQICCQAFRKHKTAEREAKKPPTPLDFTKPSTPKESAKPPTPKEGARKEPGKTATPPDVSSKAAGDQPATKKLRAKDIQQNYMDSVITKAEKVPSTEYIAARCGAVVGQKVRDVIGTVEYTKGNGTKAVYACADLVYDVNTGFLGLDSMAEFSEEESRAGVGNDGFKTIQLARARVRNVITLYLPTAKRLFIMSIRFFAAPGPEVLLDSRLNFMHDRYGKLHELANLHWHKCGYSRWKAQNRSTRVPVNGDEQPVPKGPVRPPAMDRKRGKNVVSLLAAFDVLTDSRDEARRQGDRHPVSRLYDQDHLTAKEESSLQEFLDTATLSFEDVTSEVDADLEELSDNDEAGQQRPTWFAKEVLSSHLVL</sequence>
<proteinExistence type="predicted"/>
<name>A0A1Q9E570_SYMMI</name>
<dbReference type="Proteomes" id="UP000186817">
    <property type="component" value="Unassembled WGS sequence"/>
</dbReference>
<feature type="region of interest" description="Disordered" evidence="1">
    <location>
        <begin position="159"/>
        <end position="180"/>
    </location>
</feature>